<evidence type="ECO:0000256" key="1">
    <source>
        <dbReference type="SAM" id="MobiDB-lite"/>
    </source>
</evidence>
<dbReference type="EMBL" id="BMRP01000045">
    <property type="protein sequence ID" value="GGU94264.1"/>
    <property type="molecule type" value="Genomic_DNA"/>
</dbReference>
<feature type="compositionally biased region" description="Acidic residues" evidence="1">
    <location>
        <begin position="34"/>
        <end position="46"/>
    </location>
</feature>
<name>A0ABQ2VMQ0_9ACTN</name>
<feature type="region of interest" description="Disordered" evidence="1">
    <location>
        <begin position="33"/>
        <end position="64"/>
    </location>
</feature>
<proteinExistence type="predicted"/>
<reference evidence="3" key="1">
    <citation type="journal article" date="2019" name="Int. J. Syst. Evol. Microbiol.">
        <title>The Global Catalogue of Microorganisms (GCM) 10K type strain sequencing project: providing services to taxonomists for standard genome sequencing and annotation.</title>
        <authorList>
            <consortium name="The Broad Institute Genomics Platform"/>
            <consortium name="The Broad Institute Genome Sequencing Center for Infectious Disease"/>
            <person name="Wu L."/>
            <person name="Ma J."/>
        </authorList>
    </citation>
    <scope>NUCLEOTIDE SEQUENCE [LARGE SCALE GENOMIC DNA]</scope>
    <source>
        <strain evidence="3">JCM 3399</strain>
    </source>
</reference>
<evidence type="ECO:0008006" key="4">
    <source>
        <dbReference type="Google" id="ProtNLM"/>
    </source>
</evidence>
<dbReference type="Proteomes" id="UP000654471">
    <property type="component" value="Unassembled WGS sequence"/>
</dbReference>
<evidence type="ECO:0000313" key="2">
    <source>
        <dbReference type="EMBL" id="GGU94264.1"/>
    </source>
</evidence>
<keyword evidence="3" id="KW-1185">Reference proteome</keyword>
<protein>
    <recommendedName>
        <fullName evidence="4">Secreted protein</fullName>
    </recommendedName>
</protein>
<evidence type="ECO:0000313" key="3">
    <source>
        <dbReference type="Proteomes" id="UP000654471"/>
    </source>
</evidence>
<sequence length="132" mass="13094">MPLAWVRNWSALLTVNLLDEPVEVLPWPLGGAAAEEEGAAGDEDDGAALGAEGDALCDGVGEGEAEPVATMDREAEADGGPAADDVCVACAPHAARVAPVSATATAAVAFFALANVTADPSNGTPAGMPVQR</sequence>
<organism evidence="2 3">
    <name type="scientific">Streptomyces albospinus</name>
    <dbReference type="NCBI Taxonomy" id="285515"/>
    <lineage>
        <taxon>Bacteria</taxon>
        <taxon>Bacillati</taxon>
        <taxon>Actinomycetota</taxon>
        <taxon>Actinomycetes</taxon>
        <taxon>Kitasatosporales</taxon>
        <taxon>Streptomycetaceae</taxon>
        <taxon>Streptomyces</taxon>
    </lineage>
</organism>
<accession>A0ABQ2VMQ0</accession>
<feature type="compositionally biased region" description="Low complexity" evidence="1">
    <location>
        <begin position="47"/>
        <end position="59"/>
    </location>
</feature>
<gene>
    <name evidence="2" type="ORF">GCM10010211_71670</name>
</gene>
<comment type="caution">
    <text evidence="2">The sequence shown here is derived from an EMBL/GenBank/DDBJ whole genome shotgun (WGS) entry which is preliminary data.</text>
</comment>